<keyword evidence="1" id="KW-0472">Membrane</keyword>
<reference evidence="2 3" key="1">
    <citation type="submission" date="2016-10" db="EMBL/GenBank/DDBJ databases">
        <authorList>
            <person name="Varghese N."/>
            <person name="Submissions S."/>
        </authorList>
    </citation>
    <scope>NUCLEOTIDE SEQUENCE [LARGE SCALE GENOMIC DNA]</scope>
    <source>
        <strain evidence="3">YIM D21,KCTC 23444,ACCC 10710</strain>
    </source>
</reference>
<evidence type="ECO:0000313" key="2">
    <source>
        <dbReference type="EMBL" id="SFE90672.1"/>
    </source>
</evidence>
<dbReference type="RefSeq" id="WP_149758846.1">
    <property type="nucleotide sequence ID" value="NZ_FOMS01000022.1"/>
</dbReference>
<evidence type="ECO:0000313" key="3">
    <source>
        <dbReference type="Proteomes" id="UP000325289"/>
    </source>
</evidence>
<feature type="transmembrane region" description="Helical" evidence="1">
    <location>
        <begin position="54"/>
        <end position="76"/>
    </location>
</feature>
<keyword evidence="3" id="KW-1185">Reference proteome</keyword>
<keyword evidence="1" id="KW-0812">Transmembrane</keyword>
<dbReference type="EMBL" id="FOMS01000022">
    <property type="protein sequence ID" value="SFE90672.1"/>
    <property type="molecule type" value="Genomic_DNA"/>
</dbReference>
<evidence type="ECO:0000256" key="1">
    <source>
        <dbReference type="SAM" id="Phobius"/>
    </source>
</evidence>
<keyword evidence="1" id="KW-1133">Transmembrane helix</keyword>
<dbReference type="OrthoDB" id="7871801at2"/>
<proteinExistence type="predicted"/>
<gene>
    <name evidence="2" type="ORF">SAMN04515678_1229</name>
</gene>
<name>A0A1I2ECJ6_9RHOB</name>
<dbReference type="AlphaFoldDB" id="A0A1I2ECJ6"/>
<feature type="transmembrane region" description="Helical" evidence="1">
    <location>
        <begin position="24"/>
        <end position="42"/>
    </location>
</feature>
<sequence length="92" mass="9961">MTEGRPPLVFLERRSYRQRRVRDAARLLPVLGLFAWGVPLLWPRGEAAPGTASALVYVFAVWLGLVVAGALLSFLLSRGDVDDAREGGGDAP</sequence>
<protein>
    <submittedName>
        <fullName evidence="2">Uncharacterized protein</fullName>
    </submittedName>
</protein>
<accession>A0A1I2ECJ6</accession>
<organism evidence="2 3">
    <name type="scientific">Roseivivax sediminis</name>
    <dbReference type="NCBI Taxonomy" id="936889"/>
    <lineage>
        <taxon>Bacteria</taxon>
        <taxon>Pseudomonadati</taxon>
        <taxon>Pseudomonadota</taxon>
        <taxon>Alphaproteobacteria</taxon>
        <taxon>Rhodobacterales</taxon>
        <taxon>Roseobacteraceae</taxon>
        <taxon>Roseivivax</taxon>
    </lineage>
</organism>
<dbReference type="Proteomes" id="UP000325289">
    <property type="component" value="Unassembled WGS sequence"/>
</dbReference>